<comment type="caution">
    <text evidence="1">The sequence shown here is derived from an EMBL/GenBank/DDBJ whole genome shotgun (WGS) entry which is preliminary data.</text>
</comment>
<name>A0A392P8Q0_9FABA</name>
<evidence type="ECO:0000313" key="1">
    <source>
        <dbReference type="EMBL" id="MCI07285.1"/>
    </source>
</evidence>
<feature type="non-terminal residue" evidence="1">
    <location>
        <position position="1"/>
    </location>
</feature>
<organism evidence="1 2">
    <name type="scientific">Trifolium medium</name>
    <dbReference type="NCBI Taxonomy" id="97028"/>
    <lineage>
        <taxon>Eukaryota</taxon>
        <taxon>Viridiplantae</taxon>
        <taxon>Streptophyta</taxon>
        <taxon>Embryophyta</taxon>
        <taxon>Tracheophyta</taxon>
        <taxon>Spermatophyta</taxon>
        <taxon>Magnoliopsida</taxon>
        <taxon>eudicotyledons</taxon>
        <taxon>Gunneridae</taxon>
        <taxon>Pentapetalae</taxon>
        <taxon>rosids</taxon>
        <taxon>fabids</taxon>
        <taxon>Fabales</taxon>
        <taxon>Fabaceae</taxon>
        <taxon>Papilionoideae</taxon>
        <taxon>50 kb inversion clade</taxon>
        <taxon>NPAAA clade</taxon>
        <taxon>Hologalegina</taxon>
        <taxon>IRL clade</taxon>
        <taxon>Trifolieae</taxon>
        <taxon>Trifolium</taxon>
    </lineage>
</organism>
<sequence length="90" mass="10359">NEALPALKLIEMEYLPKLKEIPSDIHLLKNLETLRLIDTPHEFNQSIDPNGGSKNWIIEHVQMVTIVERVGPNSNSFDFSYHTIRHPRGT</sequence>
<dbReference type="AlphaFoldDB" id="A0A392P8Q0"/>
<dbReference type="Proteomes" id="UP000265520">
    <property type="component" value="Unassembled WGS sequence"/>
</dbReference>
<evidence type="ECO:0000313" key="2">
    <source>
        <dbReference type="Proteomes" id="UP000265520"/>
    </source>
</evidence>
<protein>
    <submittedName>
        <fullName evidence="1">Disease resistance protein</fullName>
    </submittedName>
</protein>
<accession>A0A392P8Q0</accession>
<reference evidence="1 2" key="1">
    <citation type="journal article" date="2018" name="Front. Plant Sci.">
        <title>Red Clover (Trifolium pratense) and Zigzag Clover (T. medium) - A Picture of Genomic Similarities and Differences.</title>
        <authorList>
            <person name="Dluhosova J."/>
            <person name="Istvanek J."/>
            <person name="Nedelnik J."/>
            <person name="Repkova J."/>
        </authorList>
    </citation>
    <scope>NUCLEOTIDE SEQUENCE [LARGE SCALE GENOMIC DNA]</scope>
    <source>
        <strain evidence="2">cv. 10/8</strain>
        <tissue evidence="1">Leaf</tissue>
    </source>
</reference>
<dbReference type="EMBL" id="LXQA010064855">
    <property type="protein sequence ID" value="MCI07285.1"/>
    <property type="molecule type" value="Genomic_DNA"/>
</dbReference>
<proteinExistence type="predicted"/>
<keyword evidence="2" id="KW-1185">Reference proteome</keyword>